<protein>
    <recommendedName>
        <fullName evidence="4">ROK family protein</fullName>
    </recommendedName>
</protein>
<dbReference type="InterPro" id="IPR000600">
    <property type="entry name" value="ROK"/>
</dbReference>
<proteinExistence type="inferred from homology"/>
<dbReference type="Proteomes" id="UP000034036">
    <property type="component" value="Unassembled WGS sequence"/>
</dbReference>
<dbReference type="PANTHER" id="PTHR18964:SF149">
    <property type="entry name" value="BIFUNCTIONAL UDP-N-ACETYLGLUCOSAMINE 2-EPIMERASE_N-ACETYLMANNOSAMINE KINASE"/>
    <property type="match status" value="1"/>
</dbReference>
<dbReference type="AlphaFoldDB" id="A0A0G0ZF98"/>
<gene>
    <name evidence="2" type="ORF">UV11_C0016G0012</name>
</gene>
<dbReference type="EMBL" id="LCDF01000016">
    <property type="protein sequence ID" value="KKS47397.1"/>
    <property type="molecule type" value="Genomic_DNA"/>
</dbReference>
<organism evidence="2 3">
    <name type="scientific">Candidatus Giovannonibacteria bacterium GW2011_GWF2_42_19</name>
    <dbReference type="NCBI Taxonomy" id="1618659"/>
    <lineage>
        <taxon>Bacteria</taxon>
        <taxon>Candidatus Giovannoniibacteriota</taxon>
    </lineage>
</organism>
<comment type="caution">
    <text evidence="2">The sequence shown here is derived from an EMBL/GenBank/DDBJ whole genome shotgun (WGS) entry which is preliminary data.</text>
</comment>
<dbReference type="Pfam" id="PF00480">
    <property type="entry name" value="ROK"/>
    <property type="match status" value="2"/>
</dbReference>
<dbReference type="InterPro" id="IPR043129">
    <property type="entry name" value="ATPase_NBD"/>
</dbReference>
<dbReference type="Gene3D" id="3.30.420.40">
    <property type="match status" value="3"/>
</dbReference>
<dbReference type="PANTHER" id="PTHR18964">
    <property type="entry name" value="ROK (REPRESSOR, ORF, KINASE) FAMILY"/>
    <property type="match status" value="1"/>
</dbReference>
<sequence length="238" mass="26744">MERSKKFVLGIDVGGSKIRGVLHNGKKALRFLEISTPKTKKQFEKSIRKISVQLAAGDEINYIGIAVAGVVEGMIINESPNIKYLKNFDFKKLKLAQNIKVDNDARAFLKAETVRHRVSDRVLGITVGTGIGRAFSVNGKIKKIKRLEYPEKWEWEYQKIRDQKNNAGLANFLGIKLSPIIKKYKPGVVVLGGGVMERKKFFEKMEKRLPTCAGKPIKVMCARLHNKAGAYGAAMLWR</sequence>
<reference evidence="2 3" key="1">
    <citation type="journal article" date="2015" name="Nature">
        <title>rRNA introns, odd ribosomes, and small enigmatic genomes across a large radiation of phyla.</title>
        <authorList>
            <person name="Brown C.T."/>
            <person name="Hug L.A."/>
            <person name="Thomas B.C."/>
            <person name="Sharon I."/>
            <person name="Castelle C.J."/>
            <person name="Singh A."/>
            <person name="Wilkins M.J."/>
            <person name="Williams K.H."/>
            <person name="Banfield J.F."/>
        </authorList>
    </citation>
    <scope>NUCLEOTIDE SEQUENCE [LARGE SCALE GENOMIC DNA]</scope>
</reference>
<name>A0A0G0ZF98_9BACT</name>
<evidence type="ECO:0000313" key="3">
    <source>
        <dbReference type="Proteomes" id="UP000034036"/>
    </source>
</evidence>
<dbReference type="SUPFAM" id="SSF53067">
    <property type="entry name" value="Actin-like ATPase domain"/>
    <property type="match status" value="1"/>
</dbReference>
<dbReference type="CDD" id="cd23763">
    <property type="entry name" value="ASKHA_ATPase_ROK"/>
    <property type="match status" value="1"/>
</dbReference>
<evidence type="ECO:0008006" key="4">
    <source>
        <dbReference type="Google" id="ProtNLM"/>
    </source>
</evidence>
<comment type="similarity">
    <text evidence="1">Belongs to the ROK (NagC/XylR) family.</text>
</comment>
<accession>A0A0G0ZF98</accession>
<dbReference type="STRING" id="1618659.UV11_C0016G0012"/>
<evidence type="ECO:0000256" key="1">
    <source>
        <dbReference type="ARBA" id="ARBA00006479"/>
    </source>
</evidence>
<evidence type="ECO:0000313" key="2">
    <source>
        <dbReference type="EMBL" id="KKS47397.1"/>
    </source>
</evidence>